<keyword evidence="4" id="KW-0479">Metal-binding</keyword>
<comment type="similarity">
    <text evidence="11">Belongs to the uridine kinase family. NRK subfamily.</text>
</comment>
<keyword evidence="8" id="KW-0460">Magnesium</keyword>
<evidence type="ECO:0000256" key="11">
    <source>
        <dbReference type="ARBA" id="ARBA00060898"/>
    </source>
</evidence>
<reference evidence="12" key="1">
    <citation type="submission" date="2021-04" db="EMBL/GenBank/DDBJ databases">
        <authorList>
            <consortium name="Wellcome Sanger Institute Data Sharing"/>
        </authorList>
    </citation>
    <scope>NUCLEOTIDE SEQUENCE [LARGE SCALE GENOMIC DNA]</scope>
</reference>
<dbReference type="CDD" id="cd02024">
    <property type="entry name" value="NRK1"/>
    <property type="match status" value="1"/>
</dbReference>
<dbReference type="GO" id="GO:0005829">
    <property type="term" value="C:cytosol"/>
    <property type="evidence" value="ECO:0007669"/>
    <property type="project" value="UniProtKB-ARBA"/>
</dbReference>
<comment type="pathway">
    <text evidence="1">Cofactor biosynthesis; NAD(+) biosynthesis.</text>
</comment>
<evidence type="ECO:0000313" key="12">
    <source>
        <dbReference type="Ensembl" id="ENSENLP00000006975.1"/>
    </source>
</evidence>
<evidence type="ECO:0000313" key="13">
    <source>
        <dbReference type="Proteomes" id="UP000472264"/>
    </source>
</evidence>
<dbReference type="GO" id="GO:0061769">
    <property type="term" value="F:nicotinate riboside kinase activity"/>
    <property type="evidence" value="ECO:0007669"/>
    <property type="project" value="UniProtKB-ARBA"/>
</dbReference>
<keyword evidence="7" id="KW-0067">ATP-binding</keyword>
<dbReference type="FunFam" id="3.40.50.300:FF:000853">
    <property type="entry name" value="Nicotinamide riboside kinase 1"/>
    <property type="match status" value="1"/>
</dbReference>
<reference evidence="12" key="3">
    <citation type="submission" date="2025-09" db="UniProtKB">
        <authorList>
            <consortium name="Ensembl"/>
        </authorList>
    </citation>
    <scope>IDENTIFICATION</scope>
</reference>
<evidence type="ECO:0000256" key="1">
    <source>
        <dbReference type="ARBA" id="ARBA00004790"/>
    </source>
</evidence>
<dbReference type="InterPro" id="IPR027417">
    <property type="entry name" value="P-loop_NTPase"/>
</dbReference>
<dbReference type="GO" id="GO:0019363">
    <property type="term" value="P:pyridine nucleotide biosynthetic process"/>
    <property type="evidence" value="ECO:0007669"/>
    <property type="project" value="UniProtKB-KW"/>
</dbReference>
<keyword evidence="6" id="KW-0418">Kinase</keyword>
<comment type="catalytic activity">
    <reaction evidence="9">
        <text>beta-nicotinamide D-riboside + ATP = beta-nicotinamide D-ribonucleotide + ADP + H(+)</text>
        <dbReference type="Rhea" id="RHEA:14017"/>
        <dbReference type="ChEBI" id="CHEBI:14649"/>
        <dbReference type="ChEBI" id="CHEBI:15378"/>
        <dbReference type="ChEBI" id="CHEBI:15927"/>
        <dbReference type="ChEBI" id="CHEBI:30616"/>
        <dbReference type="ChEBI" id="CHEBI:456216"/>
        <dbReference type="EC" id="2.7.1.22"/>
    </reaction>
</comment>
<dbReference type="Proteomes" id="UP000472264">
    <property type="component" value="Chromosome 9"/>
</dbReference>
<dbReference type="Gene3D" id="3.40.50.300">
    <property type="entry name" value="P-loop containing nucleotide triphosphate hydrolases"/>
    <property type="match status" value="1"/>
</dbReference>
<evidence type="ECO:0000256" key="8">
    <source>
        <dbReference type="ARBA" id="ARBA00022842"/>
    </source>
</evidence>
<name>A0A665TA13_ECHNA</name>
<organism evidence="12 13">
    <name type="scientific">Echeneis naucrates</name>
    <name type="common">Live sharksucker</name>
    <dbReference type="NCBI Taxonomy" id="173247"/>
    <lineage>
        <taxon>Eukaryota</taxon>
        <taxon>Metazoa</taxon>
        <taxon>Chordata</taxon>
        <taxon>Craniata</taxon>
        <taxon>Vertebrata</taxon>
        <taxon>Euteleostomi</taxon>
        <taxon>Actinopterygii</taxon>
        <taxon>Neopterygii</taxon>
        <taxon>Teleostei</taxon>
        <taxon>Neoteleostei</taxon>
        <taxon>Acanthomorphata</taxon>
        <taxon>Carangaria</taxon>
        <taxon>Carangiformes</taxon>
        <taxon>Echeneidae</taxon>
        <taxon>Echeneis</taxon>
    </lineage>
</organism>
<sequence>MKTLVVGVGGMTNGGKSTLSNSLHQKIPNSCIIAQDSYFKQRIRLIHMVALSAVQVIDALHMDMMMSDINSLRRDPESFLRQQCQKLEPTTMTVNTEVIVLIVEGFLIFNYRPLNEIFDRRYFLEIPYDVCKRRRSLRMYTPPDPPGYFDGHVWPMYLKNRQEMESMVSDIVFLDGLEPKEQLLAKVFKDVCEELERLRGKLQ</sequence>
<dbReference type="GO" id="GO:0005524">
    <property type="term" value="F:ATP binding"/>
    <property type="evidence" value="ECO:0007669"/>
    <property type="project" value="UniProtKB-KW"/>
</dbReference>
<dbReference type="GO" id="GO:0050262">
    <property type="term" value="F:ribosylnicotinamide kinase activity"/>
    <property type="evidence" value="ECO:0007669"/>
    <property type="project" value="UniProtKB-EC"/>
</dbReference>
<comment type="catalytic activity">
    <reaction evidence="10">
        <text>beta-D-ribosylnicotinate + ATP = nicotinate beta-D-ribonucleotide + ADP + H(+)</text>
        <dbReference type="Rhea" id="RHEA:25568"/>
        <dbReference type="ChEBI" id="CHEBI:15378"/>
        <dbReference type="ChEBI" id="CHEBI:30616"/>
        <dbReference type="ChEBI" id="CHEBI:57502"/>
        <dbReference type="ChEBI" id="CHEBI:58527"/>
        <dbReference type="ChEBI" id="CHEBI:456216"/>
        <dbReference type="EC" id="2.7.1.173"/>
    </reaction>
</comment>
<gene>
    <name evidence="12" type="primary">nmrk1</name>
</gene>
<evidence type="ECO:0000256" key="3">
    <source>
        <dbReference type="ARBA" id="ARBA00022679"/>
    </source>
</evidence>
<keyword evidence="13" id="KW-1185">Reference proteome</keyword>
<evidence type="ECO:0000256" key="2">
    <source>
        <dbReference type="ARBA" id="ARBA00022642"/>
    </source>
</evidence>
<dbReference type="GO" id="GO:0046872">
    <property type="term" value="F:metal ion binding"/>
    <property type="evidence" value="ECO:0007669"/>
    <property type="project" value="UniProtKB-KW"/>
</dbReference>
<dbReference type="GO" id="GO:0019674">
    <property type="term" value="P:NAD+ metabolic process"/>
    <property type="evidence" value="ECO:0007669"/>
    <property type="project" value="UniProtKB-ARBA"/>
</dbReference>
<protein>
    <submittedName>
        <fullName evidence="12">Nicotinamide riboside kinase 1</fullName>
    </submittedName>
</protein>
<dbReference type="PANTHER" id="PTHR10285">
    <property type="entry name" value="URIDINE KINASE"/>
    <property type="match status" value="1"/>
</dbReference>
<evidence type="ECO:0000256" key="4">
    <source>
        <dbReference type="ARBA" id="ARBA00022723"/>
    </source>
</evidence>
<keyword evidence="2" id="KW-0662">Pyridine nucleotide biosynthesis</keyword>
<evidence type="ECO:0000256" key="6">
    <source>
        <dbReference type="ARBA" id="ARBA00022777"/>
    </source>
</evidence>
<reference evidence="12" key="2">
    <citation type="submission" date="2025-08" db="UniProtKB">
        <authorList>
            <consortium name="Ensembl"/>
        </authorList>
    </citation>
    <scope>IDENTIFICATION</scope>
</reference>
<dbReference type="AlphaFoldDB" id="A0A665TA13"/>
<proteinExistence type="inferred from homology"/>
<evidence type="ECO:0000256" key="7">
    <source>
        <dbReference type="ARBA" id="ARBA00022840"/>
    </source>
</evidence>
<keyword evidence="5" id="KW-0547">Nucleotide-binding</keyword>
<evidence type="ECO:0000256" key="5">
    <source>
        <dbReference type="ARBA" id="ARBA00022741"/>
    </source>
</evidence>
<dbReference type="Ensembl" id="ENSENLT00000007280.1">
    <property type="protein sequence ID" value="ENSENLP00000006975.1"/>
    <property type="gene ID" value="ENSENLG00000003274.1"/>
</dbReference>
<evidence type="ECO:0000256" key="10">
    <source>
        <dbReference type="ARBA" id="ARBA00051194"/>
    </source>
</evidence>
<accession>A0A665TA13</accession>
<evidence type="ECO:0000256" key="9">
    <source>
        <dbReference type="ARBA" id="ARBA00050738"/>
    </source>
</evidence>
<keyword evidence="3" id="KW-0808">Transferase</keyword>
<dbReference type="SUPFAM" id="SSF52540">
    <property type="entry name" value="P-loop containing nucleoside triphosphate hydrolases"/>
    <property type="match status" value="1"/>
</dbReference>